<evidence type="ECO:0000256" key="3">
    <source>
        <dbReference type="ARBA" id="ARBA00022692"/>
    </source>
</evidence>
<feature type="transmembrane region" description="Helical" evidence="7">
    <location>
        <begin position="91"/>
        <end position="114"/>
    </location>
</feature>
<dbReference type="InterPro" id="IPR011701">
    <property type="entry name" value="MFS"/>
</dbReference>
<dbReference type="PANTHER" id="PTHR23501">
    <property type="entry name" value="MAJOR FACILITATOR SUPERFAMILY"/>
    <property type="match status" value="1"/>
</dbReference>
<dbReference type="PANTHER" id="PTHR23501:SF187">
    <property type="entry name" value="MAJOR FACILITATOR SUPERFAMILY (MFS) PROFILE DOMAIN-CONTAINING PROTEIN"/>
    <property type="match status" value="1"/>
</dbReference>
<feature type="transmembrane region" description="Helical" evidence="7">
    <location>
        <begin position="328"/>
        <end position="349"/>
    </location>
</feature>
<dbReference type="AlphaFoldDB" id="A0A6A6E7I3"/>
<feature type="transmembrane region" description="Helical" evidence="7">
    <location>
        <begin position="218"/>
        <end position="235"/>
    </location>
</feature>
<dbReference type="SUPFAM" id="SSF103473">
    <property type="entry name" value="MFS general substrate transporter"/>
    <property type="match status" value="1"/>
</dbReference>
<accession>A0A6A6E7I3</accession>
<organism evidence="9 10">
    <name type="scientific">Zopfia rhizophila CBS 207.26</name>
    <dbReference type="NCBI Taxonomy" id="1314779"/>
    <lineage>
        <taxon>Eukaryota</taxon>
        <taxon>Fungi</taxon>
        <taxon>Dikarya</taxon>
        <taxon>Ascomycota</taxon>
        <taxon>Pezizomycotina</taxon>
        <taxon>Dothideomycetes</taxon>
        <taxon>Dothideomycetes incertae sedis</taxon>
        <taxon>Zopfiaceae</taxon>
        <taxon>Zopfia</taxon>
    </lineage>
</organism>
<feature type="transmembrane region" description="Helical" evidence="7">
    <location>
        <begin position="412"/>
        <end position="433"/>
    </location>
</feature>
<dbReference type="PROSITE" id="PS50850">
    <property type="entry name" value="MFS"/>
    <property type="match status" value="1"/>
</dbReference>
<evidence type="ECO:0000313" key="9">
    <source>
        <dbReference type="EMBL" id="KAF2186438.1"/>
    </source>
</evidence>
<feature type="transmembrane region" description="Helical" evidence="7">
    <location>
        <begin position="379"/>
        <end position="400"/>
    </location>
</feature>
<feature type="transmembrane region" description="Helical" evidence="7">
    <location>
        <begin position="178"/>
        <end position="198"/>
    </location>
</feature>
<dbReference type="EMBL" id="ML994629">
    <property type="protein sequence ID" value="KAF2186438.1"/>
    <property type="molecule type" value="Genomic_DNA"/>
</dbReference>
<keyword evidence="10" id="KW-1185">Reference proteome</keyword>
<protein>
    <submittedName>
        <fullName evidence="9">MFS general substrate transporter</fullName>
    </submittedName>
</protein>
<dbReference type="GO" id="GO:0022857">
    <property type="term" value="F:transmembrane transporter activity"/>
    <property type="evidence" value="ECO:0007669"/>
    <property type="project" value="InterPro"/>
</dbReference>
<feature type="transmembrane region" description="Helical" evidence="7">
    <location>
        <begin position="59"/>
        <end position="79"/>
    </location>
</feature>
<keyword evidence="6" id="KW-0325">Glycoprotein</keyword>
<gene>
    <name evidence="9" type="ORF">K469DRAFT_571970</name>
</gene>
<keyword evidence="3 7" id="KW-0812">Transmembrane</keyword>
<proteinExistence type="predicted"/>
<dbReference type="GO" id="GO:0005886">
    <property type="term" value="C:plasma membrane"/>
    <property type="evidence" value="ECO:0007669"/>
    <property type="project" value="TreeGrafter"/>
</dbReference>
<evidence type="ECO:0000256" key="1">
    <source>
        <dbReference type="ARBA" id="ARBA00004141"/>
    </source>
</evidence>
<keyword evidence="5 7" id="KW-0472">Membrane</keyword>
<evidence type="ECO:0000256" key="7">
    <source>
        <dbReference type="SAM" id="Phobius"/>
    </source>
</evidence>
<feature type="transmembrane region" description="Helical" evidence="7">
    <location>
        <begin position="120"/>
        <end position="140"/>
    </location>
</feature>
<dbReference type="PRINTS" id="PR01036">
    <property type="entry name" value="TCRTETB"/>
</dbReference>
<evidence type="ECO:0000256" key="2">
    <source>
        <dbReference type="ARBA" id="ARBA00022448"/>
    </source>
</evidence>
<feature type="transmembrane region" description="Helical" evidence="7">
    <location>
        <begin position="493"/>
        <end position="512"/>
    </location>
</feature>
<dbReference type="Gene3D" id="1.20.1720.10">
    <property type="entry name" value="Multidrug resistance protein D"/>
    <property type="match status" value="1"/>
</dbReference>
<evidence type="ECO:0000256" key="6">
    <source>
        <dbReference type="ARBA" id="ARBA00023180"/>
    </source>
</evidence>
<sequence>MVPDVENGRQTVPTKTKRGLRFWAVFPGLCISTILCALEATVVAVALPTIAGELKASSQTVWVINAYTLTYTAVQPLYGQIADLFGRKASVISTLLLFLLGCGICGGANTIQMLIAGREIQGLGGGGLSVLPAMVVCDLVPLRERPLFSGIIYTGFAIGTCLGLVVGGLMVENVGWRWIFWFNLPVGGLAMALVAMFLKVNHLHTGSVWRQLARIDSIGILWLISSMTSILWALSTVNSTANTPWTSWRILLPLCLGIAGLPLFLYYEASFCREPLLPIRLFKNLTSTLGYMMSFVHGSLLFCAIYFLPIYFQSVLGASPKQSGVNTLPFLMVFVPMGIISGAVITRIGRYKPSQVIGFAITTIRVGCLSILGRNSQTAVWTVIQIAFAVGMGLVLSSTLPAVQAPLPESDVALATGAWGFIQGLGFVLGIGLPSSIFESKFKNMLSTIQDTSVREALMSGGAYEHASDAFLNSLHGSTRHQVINAFDKSLKFTWQTGLAFSLVGFIAGAVIKQVKLRETLDTDYGLRNDEKASSVNSQAQ</sequence>
<keyword evidence="2" id="KW-0813">Transport</keyword>
<comment type="subcellular location">
    <subcellularLocation>
        <location evidence="1">Membrane</location>
        <topology evidence="1">Multi-pass membrane protein</topology>
    </subcellularLocation>
</comment>
<evidence type="ECO:0000259" key="8">
    <source>
        <dbReference type="PROSITE" id="PS50850"/>
    </source>
</evidence>
<dbReference type="InterPro" id="IPR036259">
    <property type="entry name" value="MFS_trans_sf"/>
</dbReference>
<evidence type="ECO:0000313" key="10">
    <source>
        <dbReference type="Proteomes" id="UP000800200"/>
    </source>
</evidence>
<feature type="transmembrane region" description="Helical" evidence="7">
    <location>
        <begin position="20"/>
        <end position="47"/>
    </location>
</feature>
<evidence type="ECO:0000256" key="4">
    <source>
        <dbReference type="ARBA" id="ARBA00022989"/>
    </source>
</evidence>
<dbReference type="Pfam" id="PF07690">
    <property type="entry name" value="MFS_1"/>
    <property type="match status" value="1"/>
</dbReference>
<dbReference type="Gene3D" id="1.20.1250.20">
    <property type="entry name" value="MFS general substrate transporter like domains"/>
    <property type="match status" value="1"/>
</dbReference>
<feature type="domain" description="Major facilitator superfamily (MFS) profile" evidence="8">
    <location>
        <begin position="25"/>
        <end position="480"/>
    </location>
</feature>
<reference evidence="9" key="1">
    <citation type="journal article" date="2020" name="Stud. Mycol.">
        <title>101 Dothideomycetes genomes: a test case for predicting lifestyles and emergence of pathogens.</title>
        <authorList>
            <person name="Haridas S."/>
            <person name="Albert R."/>
            <person name="Binder M."/>
            <person name="Bloem J."/>
            <person name="Labutti K."/>
            <person name="Salamov A."/>
            <person name="Andreopoulos B."/>
            <person name="Baker S."/>
            <person name="Barry K."/>
            <person name="Bills G."/>
            <person name="Bluhm B."/>
            <person name="Cannon C."/>
            <person name="Castanera R."/>
            <person name="Culley D."/>
            <person name="Daum C."/>
            <person name="Ezra D."/>
            <person name="Gonzalez J."/>
            <person name="Henrissat B."/>
            <person name="Kuo A."/>
            <person name="Liang C."/>
            <person name="Lipzen A."/>
            <person name="Lutzoni F."/>
            <person name="Magnuson J."/>
            <person name="Mondo S."/>
            <person name="Nolan M."/>
            <person name="Ohm R."/>
            <person name="Pangilinan J."/>
            <person name="Park H.-J."/>
            <person name="Ramirez L."/>
            <person name="Alfaro M."/>
            <person name="Sun H."/>
            <person name="Tritt A."/>
            <person name="Yoshinaga Y."/>
            <person name="Zwiers L.-H."/>
            <person name="Turgeon B."/>
            <person name="Goodwin S."/>
            <person name="Spatafora J."/>
            <person name="Crous P."/>
            <person name="Grigoriev I."/>
        </authorList>
    </citation>
    <scope>NUCLEOTIDE SEQUENCE</scope>
    <source>
        <strain evidence="9">CBS 207.26</strain>
    </source>
</reference>
<evidence type="ECO:0000256" key="5">
    <source>
        <dbReference type="ARBA" id="ARBA00023136"/>
    </source>
</evidence>
<feature type="transmembrane region" description="Helical" evidence="7">
    <location>
        <begin position="247"/>
        <end position="267"/>
    </location>
</feature>
<feature type="transmembrane region" description="Helical" evidence="7">
    <location>
        <begin position="147"/>
        <end position="166"/>
    </location>
</feature>
<dbReference type="InterPro" id="IPR020846">
    <property type="entry name" value="MFS_dom"/>
</dbReference>
<dbReference type="Proteomes" id="UP000800200">
    <property type="component" value="Unassembled WGS sequence"/>
</dbReference>
<dbReference type="OrthoDB" id="10021397at2759"/>
<feature type="transmembrane region" description="Helical" evidence="7">
    <location>
        <begin position="356"/>
        <end position="373"/>
    </location>
</feature>
<keyword evidence="4 7" id="KW-1133">Transmembrane helix</keyword>
<feature type="transmembrane region" description="Helical" evidence="7">
    <location>
        <begin position="288"/>
        <end position="308"/>
    </location>
</feature>
<name>A0A6A6E7I3_9PEZI</name>